<dbReference type="Proteomes" id="UP001057375">
    <property type="component" value="Unassembled WGS sequence"/>
</dbReference>
<comment type="caution">
    <text evidence="1">The sequence shown here is derived from an EMBL/GenBank/DDBJ whole genome shotgun (WGS) entry which is preliminary data.</text>
</comment>
<gene>
    <name evidence="1" type="ORF">ADUPG1_007386</name>
</gene>
<dbReference type="EMBL" id="BQXS01010291">
    <property type="protein sequence ID" value="GKT33504.1"/>
    <property type="molecule type" value="Genomic_DNA"/>
</dbReference>
<evidence type="ECO:0000313" key="2">
    <source>
        <dbReference type="Proteomes" id="UP001057375"/>
    </source>
</evidence>
<name>A0ABQ5KPW5_9EUKA</name>
<reference evidence="1" key="1">
    <citation type="submission" date="2022-03" db="EMBL/GenBank/DDBJ databases">
        <title>Draft genome sequence of Aduncisulcus paluster, a free-living microaerophilic Fornicata.</title>
        <authorList>
            <person name="Yuyama I."/>
            <person name="Kume K."/>
            <person name="Tamura T."/>
            <person name="Inagaki Y."/>
            <person name="Hashimoto T."/>
        </authorList>
    </citation>
    <scope>NUCLEOTIDE SEQUENCE</scope>
    <source>
        <strain evidence="1">NY0171</strain>
    </source>
</reference>
<sequence>MSSVTLIPSEIQITATKYVALGVDTYVEVISPNGRYAVFLEKDHKPQSPSTGDEMWERSYPMHRAVAVDMEDNSILDFGMYDFDVATYGLGDISFRWTSDSKHFTLCFPSSFACCARVYHIESNSYTTLTGGFYQCPLAYSETLCDCGPVCISYNQCSAAIVNMSGESVATFNLSLPNRFDDVIIHDDMICLCSTAQDGEDCVHVLNGKMEKLWGISGYSRALFPRHPAIHSHPNVMSILCDSSLVLYDFVSKTIVWSQSGVGFHALSHIPNHFLIHNTSAKRLELHEWDRLTSGGDSMVSS</sequence>
<keyword evidence="2" id="KW-1185">Reference proteome</keyword>
<feature type="non-terminal residue" evidence="1">
    <location>
        <position position="302"/>
    </location>
</feature>
<evidence type="ECO:0000313" key="1">
    <source>
        <dbReference type="EMBL" id="GKT33504.1"/>
    </source>
</evidence>
<protein>
    <submittedName>
        <fullName evidence="1">Uncharacterized protein</fullName>
    </submittedName>
</protein>
<proteinExistence type="predicted"/>
<organism evidence="1 2">
    <name type="scientific">Aduncisulcus paluster</name>
    <dbReference type="NCBI Taxonomy" id="2918883"/>
    <lineage>
        <taxon>Eukaryota</taxon>
        <taxon>Metamonada</taxon>
        <taxon>Carpediemonas-like organisms</taxon>
        <taxon>Aduncisulcus</taxon>
    </lineage>
</organism>
<accession>A0ABQ5KPW5</accession>